<dbReference type="AlphaFoldDB" id="A0A3P6Q684"/>
<reference evidence="1 2" key="1">
    <citation type="submission" date="2018-11" db="EMBL/GenBank/DDBJ databases">
        <authorList>
            <consortium name="Pathogen Informatics"/>
        </authorList>
    </citation>
    <scope>NUCLEOTIDE SEQUENCE [LARGE SCALE GENOMIC DNA]</scope>
</reference>
<accession>A0A3P6Q684</accession>
<keyword evidence="2" id="KW-1185">Reference proteome</keyword>
<dbReference type="Proteomes" id="UP000267096">
    <property type="component" value="Unassembled WGS sequence"/>
</dbReference>
<sequence length="80" mass="8705">MRPRLIVVDACVQYSPVSLFLISSSNLFDFRSRGSGTVDQCEGGRSSPEIDIQLTYQTPGILGEDGRSYGISRDSVCSGR</sequence>
<evidence type="ECO:0000313" key="2">
    <source>
        <dbReference type="Proteomes" id="UP000267096"/>
    </source>
</evidence>
<dbReference type="EMBL" id="UYRR01027521">
    <property type="protein sequence ID" value="VDK37873.1"/>
    <property type="molecule type" value="Genomic_DNA"/>
</dbReference>
<name>A0A3P6Q684_ANISI</name>
<organism evidence="1 2">
    <name type="scientific">Anisakis simplex</name>
    <name type="common">Herring worm</name>
    <dbReference type="NCBI Taxonomy" id="6269"/>
    <lineage>
        <taxon>Eukaryota</taxon>
        <taxon>Metazoa</taxon>
        <taxon>Ecdysozoa</taxon>
        <taxon>Nematoda</taxon>
        <taxon>Chromadorea</taxon>
        <taxon>Rhabditida</taxon>
        <taxon>Spirurina</taxon>
        <taxon>Ascaridomorpha</taxon>
        <taxon>Ascaridoidea</taxon>
        <taxon>Anisakidae</taxon>
        <taxon>Anisakis</taxon>
        <taxon>Anisakis simplex complex</taxon>
    </lineage>
</organism>
<proteinExistence type="predicted"/>
<gene>
    <name evidence="1" type="ORF">ASIM_LOCUS9230</name>
</gene>
<evidence type="ECO:0000313" key="1">
    <source>
        <dbReference type="EMBL" id="VDK37873.1"/>
    </source>
</evidence>
<protein>
    <submittedName>
        <fullName evidence="1">Uncharacterized protein</fullName>
    </submittedName>
</protein>